<dbReference type="STRING" id="1185876.BN8_01051"/>
<dbReference type="eggNOG" id="ENOG5030Y18">
    <property type="taxonomic scope" value="Bacteria"/>
</dbReference>
<protein>
    <recommendedName>
        <fullName evidence="4">Lipocalin-like domain-containing protein</fullName>
    </recommendedName>
</protein>
<dbReference type="InterPro" id="IPR046219">
    <property type="entry name" value="DUF6252"/>
</dbReference>
<feature type="signal peptide" evidence="1">
    <location>
        <begin position="1"/>
        <end position="20"/>
    </location>
</feature>
<accession>I2GDV4</accession>
<organism evidence="2 3">
    <name type="scientific">Fibrisoma limi BUZ 3</name>
    <dbReference type="NCBI Taxonomy" id="1185876"/>
    <lineage>
        <taxon>Bacteria</taxon>
        <taxon>Pseudomonadati</taxon>
        <taxon>Bacteroidota</taxon>
        <taxon>Cytophagia</taxon>
        <taxon>Cytophagales</taxon>
        <taxon>Spirosomataceae</taxon>
        <taxon>Fibrisoma</taxon>
    </lineage>
</organism>
<dbReference type="Proteomes" id="UP000009309">
    <property type="component" value="Unassembled WGS sequence"/>
</dbReference>
<dbReference type="Pfam" id="PF19765">
    <property type="entry name" value="DUF6252"/>
    <property type="match status" value="1"/>
</dbReference>
<keyword evidence="1" id="KW-0732">Signal</keyword>
<evidence type="ECO:0008006" key="4">
    <source>
        <dbReference type="Google" id="ProtNLM"/>
    </source>
</evidence>
<evidence type="ECO:0000256" key="1">
    <source>
        <dbReference type="SAM" id="SignalP"/>
    </source>
</evidence>
<evidence type="ECO:0000313" key="2">
    <source>
        <dbReference type="EMBL" id="CCH52078.1"/>
    </source>
</evidence>
<dbReference type="RefSeq" id="WP_009280664.1">
    <property type="nucleotide sequence ID" value="NZ_CAIT01000004.1"/>
</dbReference>
<dbReference type="EMBL" id="CAIT01000004">
    <property type="protein sequence ID" value="CCH52078.1"/>
    <property type="molecule type" value="Genomic_DNA"/>
</dbReference>
<reference evidence="2 3" key="1">
    <citation type="journal article" date="2012" name="J. Bacteriol.">
        <title>Genome Sequence of the Filamentous Bacterium Fibrisoma limi BUZ 3T.</title>
        <authorList>
            <person name="Filippini M."/>
            <person name="Qi W."/>
            <person name="Jaenicke S."/>
            <person name="Goesmann A."/>
            <person name="Smits T.H."/>
            <person name="Bagheri H.C."/>
        </authorList>
    </citation>
    <scope>NUCLEOTIDE SEQUENCE [LARGE SCALE GENOMIC DNA]</scope>
    <source>
        <strain evidence="3">BUZ 3T</strain>
    </source>
</reference>
<sequence length="157" mass="16734">MSPHKLFWTALLIMLNVACSQSDDAVAPATEATLSADINGQSFTTGSAVSTYEKATKRLTVTGSTNTHQVGFTLVDFSGASAITLEDRLSNKSTGSYVDVKKNTMYTIQGGRTGTVTVTRFSGNVIEGTFSLKTYNSGDKTEVVVSNGQFKMPVENL</sequence>
<dbReference type="AlphaFoldDB" id="I2GDV4"/>
<evidence type="ECO:0000313" key="3">
    <source>
        <dbReference type="Proteomes" id="UP000009309"/>
    </source>
</evidence>
<gene>
    <name evidence="2" type="ORF">BN8_01051</name>
</gene>
<dbReference type="OrthoDB" id="955633at2"/>
<comment type="caution">
    <text evidence="2">The sequence shown here is derived from an EMBL/GenBank/DDBJ whole genome shotgun (WGS) entry which is preliminary data.</text>
</comment>
<proteinExistence type="predicted"/>
<keyword evidence="3" id="KW-1185">Reference proteome</keyword>
<name>I2GDV4_9BACT</name>
<feature type="chain" id="PRO_5003658327" description="Lipocalin-like domain-containing protein" evidence="1">
    <location>
        <begin position="21"/>
        <end position="157"/>
    </location>
</feature>